<accession>A0A7S1ZB87</accession>
<feature type="compositionally biased region" description="Polar residues" evidence="1">
    <location>
        <begin position="24"/>
        <end position="33"/>
    </location>
</feature>
<dbReference type="AlphaFoldDB" id="A0A7S1ZB87"/>
<proteinExistence type="predicted"/>
<feature type="compositionally biased region" description="Low complexity" evidence="1">
    <location>
        <begin position="41"/>
        <end position="62"/>
    </location>
</feature>
<feature type="region of interest" description="Disordered" evidence="1">
    <location>
        <begin position="1"/>
        <end position="62"/>
    </location>
</feature>
<feature type="region of interest" description="Disordered" evidence="1">
    <location>
        <begin position="76"/>
        <end position="108"/>
    </location>
</feature>
<sequence length="124" mass="13589">MSFSVKDTFRPRQEPASVSKEVDTVSTSTQQMAISEDTSRCKSSSSMYSSSSRGSIRGWGSASTRHSYKLGLSELVPDETRSSSGSKSFLPATSDQVSDQEPMDLVEDTTTVDSWGYYVDTSMR</sequence>
<organism evidence="2">
    <name type="scientific">Trieres chinensis</name>
    <name type="common">Marine centric diatom</name>
    <name type="synonym">Odontella sinensis</name>
    <dbReference type="NCBI Taxonomy" id="1514140"/>
    <lineage>
        <taxon>Eukaryota</taxon>
        <taxon>Sar</taxon>
        <taxon>Stramenopiles</taxon>
        <taxon>Ochrophyta</taxon>
        <taxon>Bacillariophyta</taxon>
        <taxon>Mediophyceae</taxon>
        <taxon>Biddulphiophycidae</taxon>
        <taxon>Eupodiscales</taxon>
        <taxon>Parodontellaceae</taxon>
        <taxon>Trieres</taxon>
    </lineage>
</organism>
<reference evidence="2" key="1">
    <citation type="submission" date="2021-01" db="EMBL/GenBank/DDBJ databases">
        <authorList>
            <person name="Corre E."/>
            <person name="Pelletier E."/>
            <person name="Niang G."/>
            <person name="Scheremetjew M."/>
            <person name="Finn R."/>
            <person name="Kale V."/>
            <person name="Holt S."/>
            <person name="Cochrane G."/>
            <person name="Meng A."/>
            <person name="Brown T."/>
            <person name="Cohen L."/>
        </authorList>
    </citation>
    <scope>NUCLEOTIDE SEQUENCE</scope>
    <source>
        <strain evidence="2">Grunow 1884</strain>
    </source>
</reference>
<protein>
    <submittedName>
        <fullName evidence="2">Uncharacterized protein</fullName>
    </submittedName>
</protein>
<gene>
    <name evidence="2" type="ORF">OSIN01602_LOCUS7309</name>
</gene>
<evidence type="ECO:0000313" key="2">
    <source>
        <dbReference type="EMBL" id="CAD9333830.1"/>
    </source>
</evidence>
<dbReference type="EMBL" id="HBGO01013062">
    <property type="protein sequence ID" value="CAD9333830.1"/>
    <property type="molecule type" value="Transcribed_RNA"/>
</dbReference>
<evidence type="ECO:0000256" key="1">
    <source>
        <dbReference type="SAM" id="MobiDB-lite"/>
    </source>
</evidence>
<feature type="compositionally biased region" description="Polar residues" evidence="1">
    <location>
        <begin position="82"/>
        <end position="99"/>
    </location>
</feature>
<name>A0A7S1ZB87_TRICV</name>